<dbReference type="PROSITE" id="PS51318">
    <property type="entry name" value="TAT"/>
    <property type="match status" value="1"/>
</dbReference>
<evidence type="ECO:0000256" key="1">
    <source>
        <dbReference type="SAM" id="SignalP"/>
    </source>
</evidence>
<protein>
    <recommendedName>
        <fullName evidence="4">Peptidase S41</fullName>
    </recommendedName>
</protein>
<accession>A0ABU0JBJ3</accession>
<organism evidence="2 3">
    <name type="scientific">Labrys wisconsinensis</name>
    <dbReference type="NCBI Taxonomy" id="425677"/>
    <lineage>
        <taxon>Bacteria</taxon>
        <taxon>Pseudomonadati</taxon>
        <taxon>Pseudomonadota</taxon>
        <taxon>Alphaproteobacteria</taxon>
        <taxon>Hyphomicrobiales</taxon>
        <taxon>Xanthobacteraceae</taxon>
        <taxon>Labrys</taxon>
    </lineage>
</organism>
<dbReference type="EMBL" id="JAUSVX010000009">
    <property type="protein sequence ID" value="MDQ0471652.1"/>
    <property type="molecule type" value="Genomic_DNA"/>
</dbReference>
<proteinExistence type="predicted"/>
<feature type="signal peptide" evidence="1">
    <location>
        <begin position="1"/>
        <end position="25"/>
    </location>
</feature>
<dbReference type="RefSeq" id="WP_307277181.1">
    <property type="nucleotide sequence ID" value="NZ_JAUSVX010000009.1"/>
</dbReference>
<keyword evidence="1" id="KW-0732">Signal</keyword>
<reference evidence="2 3" key="1">
    <citation type="submission" date="2023-07" db="EMBL/GenBank/DDBJ databases">
        <title>Genomic Encyclopedia of Type Strains, Phase IV (KMG-IV): sequencing the most valuable type-strain genomes for metagenomic binning, comparative biology and taxonomic classification.</title>
        <authorList>
            <person name="Goeker M."/>
        </authorList>
    </citation>
    <scope>NUCLEOTIDE SEQUENCE [LARGE SCALE GENOMIC DNA]</scope>
    <source>
        <strain evidence="2 3">DSM 19619</strain>
    </source>
</reference>
<dbReference type="Gene3D" id="3.90.226.10">
    <property type="entry name" value="2-enoyl-CoA Hydratase, Chain A, domain 1"/>
    <property type="match status" value="1"/>
</dbReference>
<feature type="chain" id="PRO_5046864287" description="Peptidase S41" evidence="1">
    <location>
        <begin position="26"/>
        <end position="461"/>
    </location>
</feature>
<dbReference type="InterPro" id="IPR006311">
    <property type="entry name" value="TAT_signal"/>
</dbReference>
<keyword evidence="3" id="KW-1185">Reference proteome</keyword>
<evidence type="ECO:0008006" key="4">
    <source>
        <dbReference type="Google" id="ProtNLM"/>
    </source>
</evidence>
<comment type="caution">
    <text evidence="2">The sequence shown here is derived from an EMBL/GenBank/DDBJ whole genome shotgun (WGS) entry which is preliminary data.</text>
</comment>
<evidence type="ECO:0000313" key="2">
    <source>
        <dbReference type="EMBL" id="MDQ0471652.1"/>
    </source>
</evidence>
<sequence length="461" mass="49897">MRLNRRQWLCAASAVLAGMAMPRLARPDTIAKPPPALTPAEIREDLAFLRAQWAPLDRSFDEAQRRRFDEAVAQAMAAADGMSTADLALEVMRAVAIPRNGHTVAMVGRLLGDLPVRAWWFADGLFIVRAHPQASHVLGARIEKLGTLTPEEALARLTPFVSGTDQRVLCLSAAYLTSPAVLRRIGAVAAAEEVSLAVRLRSGGSDLVRLGAPDAPDPGDGHDPVVSAWSVLMPDGRDMPGRWLHALDDLADRPPAYARPVDLSTRWIGRGNDVLYIRSNYIRSREKEPLDQRLLFGVIEGQVVPRRPRSVVVDLRFNNGGNFFDTLLFAQALPKLMPEGGRVFVLIGRGTFSAALVTAAMLKGAEPGKVRFVGEPMGDGGRFWAEIGTRTLPHSGITVVYSTRLEDYERGCAGLDSCYWPTAALGPRGISLAPDLRVETTFADYAAGRDAVLAAALAMPA</sequence>
<name>A0ABU0JBJ3_9HYPH</name>
<dbReference type="Proteomes" id="UP001242480">
    <property type="component" value="Unassembled WGS sequence"/>
</dbReference>
<dbReference type="SUPFAM" id="SSF52096">
    <property type="entry name" value="ClpP/crotonase"/>
    <property type="match status" value="1"/>
</dbReference>
<evidence type="ECO:0000313" key="3">
    <source>
        <dbReference type="Proteomes" id="UP001242480"/>
    </source>
</evidence>
<gene>
    <name evidence="2" type="ORF">QO011_004677</name>
</gene>
<dbReference type="InterPro" id="IPR029045">
    <property type="entry name" value="ClpP/crotonase-like_dom_sf"/>
</dbReference>